<dbReference type="EMBL" id="JAWQEG010000286">
    <property type="protein sequence ID" value="KAK3892120.1"/>
    <property type="molecule type" value="Genomic_DNA"/>
</dbReference>
<sequence>MHLTYTPTQRYKCTNTIFPINTSTIYYSHVLSDTLHSCSTLHANASPRRHVQHFYADDHIPVPTSRSQPTSNAVLYVHILCIRIRVYLFYDICATVMPHHYHGRLHLHDAQHLRQR</sequence>
<name>A0AAE1L443_PETCI</name>
<accession>A0AAE1L443</accession>
<comment type="caution">
    <text evidence="1">The sequence shown here is derived from an EMBL/GenBank/DDBJ whole genome shotgun (WGS) entry which is preliminary data.</text>
</comment>
<evidence type="ECO:0000313" key="1">
    <source>
        <dbReference type="EMBL" id="KAK3892120.1"/>
    </source>
</evidence>
<reference evidence="1" key="1">
    <citation type="submission" date="2023-10" db="EMBL/GenBank/DDBJ databases">
        <title>Genome assemblies of two species of porcelain crab, Petrolisthes cinctipes and Petrolisthes manimaculis (Anomura: Porcellanidae).</title>
        <authorList>
            <person name="Angst P."/>
        </authorList>
    </citation>
    <scope>NUCLEOTIDE SEQUENCE</scope>
    <source>
        <strain evidence="1">PB745_01</strain>
        <tissue evidence="1">Gill</tissue>
    </source>
</reference>
<gene>
    <name evidence="1" type="ORF">Pcinc_004087</name>
</gene>
<dbReference type="AlphaFoldDB" id="A0AAE1L443"/>
<organism evidence="1 2">
    <name type="scientific">Petrolisthes cinctipes</name>
    <name type="common">Flat porcelain crab</name>
    <dbReference type="NCBI Taxonomy" id="88211"/>
    <lineage>
        <taxon>Eukaryota</taxon>
        <taxon>Metazoa</taxon>
        <taxon>Ecdysozoa</taxon>
        <taxon>Arthropoda</taxon>
        <taxon>Crustacea</taxon>
        <taxon>Multicrustacea</taxon>
        <taxon>Malacostraca</taxon>
        <taxon>Eumalacostraca</taxon>
        <taxon>Eucarida</taxon>
        <taxon>Decapoda</taxon>
        <taxon>Pleocyemata</taxon>
        <taxon>Anomura</taxon>
        <taxon>Galatheoidea</taxon>
        <taxon>Porcellanidae</taxon>
        <taxon>Petrolisthes</taxon>
    </lineage>
</organism>
<evidence type="ECO:0000313" key="2">
    <source>
        <dbReference type="Proteomes" id="UP001286313"/>
    </source>
</evidence>
<protein>
    <submittedName>
        <fullName evidence="1">Uncharacterized protein</fullName>
    </submittedName>
</protein>
<keyword evidence="2" id="KW-1185">Reference proteome</keyword>
<dbReference type="Proteomes" id="UP001286313">
    <property type="component" value="Unassembled WGS sequence"/>
</dbReference>
<proteinExistence type="predicted"/>